<dbReference type="PANTHER" id="PTHR43976">
    <property type="entry name" value="SHORT CHAIN DEHYDROGENASE"/>
    <property type="match status" value="1"/>
</dbReference>
<dbReference type="SUPFAM" id="SSF51735">
    <property type="entry name" value="NAD(P)-binding Rossmann-fold domains"/>
    <property type="match status" value="1"/>
</dbReference>
<proteinExistence type="inferred from homology"/>
<dbReference type="PANTHER" id="PTHR43976:SF6">
    <property type="entry name" value="OXIDOREDUCTASE, PUTATIVE (AFU_ORTHOLOGUE AFUA_1G13950)-RELATED"/>
    <property type="match status" value="1"/>
</dbReference>
<organism evidence="3 4">
    <name type="scientific">Fusarium albosuccineum</name>
    <dbReference type="NCBI Taxonomy" id="1237068"/>
    <lineage>
        <taxon>Eukaryota</taxon>
        <taxon>Fungi</taxon>
        <taxon>Dikarya</taxon>
        <taxon>Ascomycota</taxon>
        <taxon>Pezizomycotina</taxon>
        <taxon>Sordariomycetes</taxon>
        <taxon>Hypocreomycetidae</taxon>
        <taxon>Hypocreales</taxon>
        <taxon>Nectriaceae</taxon>
        <taxon>Fusarium</taxon>
        <taxon>Fusarium decemcellulare species complex</taxon>
    </lineage>
</organism>
<evidence type="ECO:0000256" key="1">
    <source>
        <dbReference type="ARBA" id="ARBA00022857"/>
    </source>
</evidence>
<dbReference type="InterPro" id="IPR020904">
    <property type="entry name" value="Sc_DH/Rdtase_CS"/>
</dbReference>
<comment type="similarity">
    <text evidence="2">Belongs to the short-chain dehydrogenases/reductases (SDR) family.</text>
</comment>
<dbReference type="PROSITE" id="PS00061">
    <property type="entry name" value="ADH_SHORT"/>
    <property type="match status" value="1"/>
</dbReference>
<dbReference type="PRINTS" id="PR00080">
    <property type="entry name" value="SDRFAMILY"/>
</dbReference>
<gene>
    <name evidence="3" type="ORF">FALBO_11263</name>
</gene>
<name>A0A8H4L5I8_9HYPO</name>
<dbReference type="Pfam" id="PF00106">
    <property type="entry name" value="adh_short"/>
    <property type="match status" value="1"/>
</dbReference>
<dbReference type="Proteomes" id="UP000554235">
    <property type="component" value="Unassembled WGS sequence"/>
</dbReference>
<comment type="caution">
    <text evidence="3">The sequence shown here is derived from an EMBL/GenBank/DDBJ whole genome shotgun (WGS) entry which is preliminary data.</text>
</comment>
<evidence type="ECO:0000256" key="2">
    <source>
        <dbReference type="RuleBase" id="RU000363"/>
    </source>
</evidence>
<keyword evidence="1" id="KW-0521">NADP</keyword>
<dbReference type="InterPro" id="IPR002347">
    <property type="entry name" value="SDR_fam"/>
</dbReference>
<evidence type="ECO:0000313" key="3">
    <source>
        <dbReference type="EMBL" id="KAF4461933.1"/>
    </source>
</evidence>
<dbReference type="PRINTS" id="PR00081">
    <property type="entry name" value="GDHRDH"/>
</dbReference>
<dbReference type="EMBL" id="JAADYS010001625">
    <property type="protein sequence ID" value="KAF4461933.1"/>
    <property type="molecule type" value="Genomic_DNA"/>
</dbReference>
<dbReference type="OrthoDB" id="1274115at2759"/>
<dbReference type="Gene3D" id="3.40.50.720">
    <property type="entry name" value="NAD(P)-binding Rossmann-like Domain"/>
    <property type="match status" value="1"/>
</dbReference>
<accession>A0A8H4L5I8</accession>
<protein>
    <submittedName>
        <fullName evidence="3">Short-chain dehydrogenase reductase SDR</fullName>
    </submittedName>
</protein>
<dbReference type="InterPro" id="IPR036291">
    <property type="entry name" value="NAD(P)-bd_dom_sf"/>
</dbReference>
<reference evidence="3 4" key="1">
    <citation type="submission" date="2020-01" db="EMBL/GenBank/DDBJ databases">
        <title>Identification and distribution of gene clusters putatively required for synthesis of sphingolipid metabolism inhibitors in phylogenetically diverse species of the filamentous fungus Fusarium.</title>
        <authorList>
            <person name="Kim H.-S."/>
            <person name="Busman M."/>
            <person name="Brown D.W."/>
            <person name="Divon H."/>
            <person name="Uhlig S."/>
            <person name="Proctor R.H."/>
        </authorList>
    </citation>
    <scope>NUCLEOTIDE SEQUENCE [LARGE SCALE GENOMIC DNA]</scope>
    <source>
        <strain evidence="3 4">NRRL 20459</strain>
    </source>
</reference>
<sequence length="370" mass="39892">MISENLGSELLTFEEVRDVLMKVSGRDVRVVKRTVEELEKMGASVFGQKFQLLSNIRDLSWITAKAKKVQGEFGIPYTPLSESVQRDKDRLLECLPDKQGLSLARNVQAGGHKVIATSRNPSKTPDLVNEVESNGGKWLQLDVNSLDTGDWIRQLEDSGETIDVLVNNAGFCIHSPVETATEDEVRAQTETLLFGPLRLMRHVLPYMRERRFGIIVNFSSGGSLNGNDSMGAYAGAKAGLDGVTRVLAKEVAPFNIRALTVVLGTFNTGFASAAAKGAAPWPDDYKGSFAEKLTDMVTSGSFSPNGDKDKAMKILFDVAAGMGVGSGKESETTLLLGSDMVARAQGVKDAMQHTIDVFGGAAKLADADKM</sequence>
<dbReference type="InterPro" id="IPR051911">
    <property type="entry name" value="SDR_oxidoreductase"/>
</dbReference>
<evidence type="ECO:0000313" key="4">
    <source>
        <dbReference type="Proteomes" id="UP000554235"/>
    </source>
</evidence>
<dbReference type="AlphaFoldDB" id="A0A8H4L5I8"/>
<keyword evidence="4" id="KW-1185">Reference proteome</keyword>